<name>A0A2A6K725_9HYPH</name>
<evidence type="ECO:0000313" key="3">
    <source>
        <dbReference type="Proteomes" id="UP000219914"/>
    </source>
</evidence>
<accession>A0A2A6K725</accession>
<evidence type="ECO:0000313" key="4">
    <source>
        <dbReference type="Proteomes" id="UP001268610"/>
    </source>
</evidence>
<protein>
    <submittedName>
        <fullName evidence="1">Uncharacterized protein</fullName>
    </submittedName>
</protein>
<comment type="caution">
    <text evidence="1">The sequence shown here is derived from an EMBL/GenBank/DDBJ whole genome shotgun (WGS) entry which is preliminary data.</text>
</comment>
<dbReference type="Proteomes" id="UP001268610">
    <property type="component" value="Unassembled WGS sequence"/>
</dbReference>
<evidence type="ECO:0000313" key="1">
    <source>
        <dbReference type="EMBL" id="MDR9774783.1"/>
    </source>
</evidence>
<gene>
    <name evidence="2" type="ORF">CO674_28330</name>
    <name evidence="1" type="ORF">RJJ65_19410</name>
</gene>
<dbReference type="EMBL" id="NWSY01000027">
    <property type="protein sequence ID" value="PDT20358.1"/>
    <property type="molecule type" value="Genomic_DNA"/>
</dbReference>
<proteinExistence type="predicted"/>
<dbReference type="EMBL" id="JAVLSF010000010">
    <property type="protein sequence ID" value="MDR9774783.1"/>
    <property type="molecule type" value="Genomic_DNA"/>
</dbReference>
<organism evidence="1 4">
    <name type="scientific">Rhizobium hidalgonense</name>
    <dbReference type="NCBI Taxonomy" id="1538159"/>
    <lineage>
        <taxon>Bacteria</taxon>
        <taxon>Pseudomonadati</taxon>
        <taxon>Pseudomonadota</taxon>
        <taxon>Alphaproteobacteria</taxon>
        <taxon>Hyphomicrobiales</taxon>
        <taxon>Rhizobiaceae</taxon>
        <taxon>Rhizobium/Agrobacterium group</taxon>
        <taxon>Rhizobium</taxon>
    </lineage>
</organism>
<dbReference type="Proteomes" id="UP000219914">
    <property type="component" value="Unassembled WGS sequence"/>
</dbReference>
<evidence type="ECO:0000313" key="2">
    <source>
        <dbReference type="EMBL" id="PDT20358.1"/>
    </source>
</evidence>
<dbReference type="RefSeq" id="WP_097536939.1">
    <property type="nucleotide sequence ID" value="NZ_JAVLSD010000001.1"/>
</dbReference>
<dbReference type="AlphaFoldDB" id="A0A2A6K725"/>
<sequence length="90" mass="9895">MSETIYLSGISQETWRAVIETLGAGGWSVRKGGGLGFSWAVVERSGIRIDMEYDAWQDGEMAFAKTDRSTITNDLPAQLVLELKIDLTSP</sequence>
<reference evidence="2 3" key="1">
    <citation type="submission" date="2017-09" db="EMBL/GenBank/DDBJ databases">
        <title>Comparative genomics of rhizobia isolated from Phaseolus vulgaris in China.</title>
        <authorList>
            <person name="Tong W."/>
        </authorList>
    </citation>
    <scope>NUCLEOTIDE SEQUENCE [LARGE SCALE GENOMIC DNA]</scope>
    <source>
        <strain evidence="2 3">FH14</strain>
    </source>
</reference>
<reference evidence="1" key="2">
    <citation type="submission" date="2023-04" db="EMBL/GenBank/DDBJ databases">
        <title>Genomic characterization of faba bean (Vicia faba) microsymbionts in Mexican soils.</title>
        <authorList>
            <person name="Rivera Orduna F.N."/>
            <person name="Guevara-Luna J."/>
            <person name="Yan J."/>
            <person name="Arroyo-Herrera I."/>
            <person name="Li Y."/>
            <person name="Vasquez-Murrieta M.S."/>
            <person name="Wang E.T."/>
        </authorList>
    </citation>
    <scope>NUCLEOTIDE SEQUENCE</scope>
    <source>
        <strain evidence="1">CH26</strain>
    </source>
</reference>
<keyword evidence="3" id="KW-1185">Reference proteome</keyword>